<evidence type="ECO:0000313" key="4">
    <source>
        <dbReference type="Proteomes" id="UP001633002"/>
    </source>
</evidence>
<dbReference type="PANTHER" id="PTHR47726:SF1">
    <property type="entry name" value="NAD(P)H-QUINONE OXIDOREDUCTASE SUBUNIT U, CHLOROPLASTIC"/>
    <property type="match status" value="1"/>
</dbReference>
<feature type="transmembrane region" description="Helical" evidence="1">
    <location>
        <begin position="181"/>
        <end position="203"/>
    </location>
</feature>
<dbReference type="PANTHER" id="PTHR47726">
    <property type="entry name" value="NAD(P)H-QUINONE OXIDOREDUCTASE SUBUNIT U, CHLOROPLASTIC"/>
    <property type="match status" value="1"/>
</dbReference>
<reference evidence="3 4" key="1">
    <citation type="submission" date="2024-09" db="EMBL/GenBank/DDBJ databases">
        <title>Chromosome-scale assembly of Riccia sorocarpa.</title>
        <authorList>
            <person name="Paukszto L."/>
        </authorList>
    </citation>
    <scope>NUCLEOTIDE SEQUENCE [LARGE SCALE GENOMIC DNA]</scope>
    <source>
        <strain evidence="3">LP-2024</strain>
        <tissue evidence="3">Aerial parts of the thallus</tissue>
    </source>
</reference>
<dbReference type="InterPro" id="IPR036869">
    <property type="entry name" value="J_dom_sf"/>
</dbReference>
<dbReference type="AlphaFoldDB" id="A0ABD3I4M0"/>
<keyword evidence="1" id="KW-1133">Transmembrane helix</keyword>
<dbReference type="EMBL" id="JBJQOH010000002">
    <property type="protein sequence ID" value="KAL3696529.1"/>
    <property type="molecule type" value="Genomic_DNA"/>
</dbReference>
<evidence type="ECO:0000259" key="2">
    <source>
        <dbReference type="PROSITE" id="PS50076"/>
    </source>
</evidence>
<dbReference type="SUPFAM" id="SSF46565">
    <property type="entry name" value="Chaperone J-domain"/>
    <property type="match status" value="1"/>
</dbReference>
<keyword evidence="4" id="KW-1185">Reference proteome</keyword>
<sequence>MAVTQCLCCRIALSPPAAVFSSRSRVVLRVLASSSEEFETSPAPSSQESPSTSLVSRAPQLDTLEGTAEIVKVNHYAILGVPVGASTSQIRQAFKARCEKVMETKDQDEETSKAELRSLQIAFEVLTSEEERRVYDWALERYENREGTYIWPYETDVTQRYNPKEIPPVMRSFDEEGNKKVANFLLGWLVIAFLMSATMKTWIPDDLLSVD</sequence>
<gene>
    <name evidence="3" type="ORF">R1sor_010605</name>
</gene>
<keyword evidence="1" id="KW-0812">Transmembrane</keyword>
<proteinExistence type="predicted"/>
<keyword evidence="1" id="KW-0472">Membrane</keyword>
<comment type="caution">
    <text evidence="3">The sequence shown here is derived from an EMBL/GenBank/DDBJ whole genome shotgun (WGS) entry which is preliminary data.</text>
</comment>
<dbReference type="Proteomes" id="UP001633002">
    <property type="component" value="Unassembled WGS sequence"/>
</dbReference>
<organism evidence="3 4">
    <name type="scientific">Riccia sorocarpa</name>
    <dbReference type="NCBI Taxonomy" id="122646"/>
    <lineage>
        <taxon>Eukaryota</taxon>
        <taxon>Viridiplantae</taxon>
        <taxon>Streptophyta</taxon>
        <taxon>Embryophyta</taxon>
        <taxon>Marchantiophyta</taxon>
        <taxon>Marchantiopsida</taxon>
        <taxon>Marchantiidae</taxon>
        <taxon>Marchantiales</taxon>
        <taxon>Ricciaceae</taxon>
        <taxon>Riccia</taxon>
    </lineage>
</organism>
<dbReference type="CDD" id="cd06257">
    <property type="entry name" value="DnaJ"/>
    <property type="match status" value="1"/>
</dbReference>
<protein>
    <recommendedName>
        <fullName evidence="2">J domain-containing protein</fullName>
    </recommendedName>
</protein>
<dbReference type="Gene3D" id="1.10.287.110">
    <property type="entry name" value="DnaJ domain"/>
    <property type="match status" value="1"/>
</dbReference>
<dbReference type="SMART" id="SM00271">
    <property type="entry name" value="DnaJ"/>
    <property type="match status" value="1"/>
</dbReference>
<evidence type="ECO:0000256" key="1">
    <source>
        <dbReference type="SAM" id="Phobius"/>
    </source>
</evidence>
<dbReference type="Pfam" id="PF00226">
    <property type="entry name" value="DnaJ"/>
    <property type="match status" value="1"/>
</dbReference>
<name>A0ABD3I4M0_9MARC</name>
<feature type="domain" description="J" evidence="2">
    <location>
        <begin position="74"/>
        <end position="139"/>
    </location>
</feature>
<accession>A0ABD3I4M0</accession>
<dbReference type="InterPro" id="IPR044199">
    <property type="entry name" value="NdhU_chloroplastic"/>
</dbReference>
<evidence type="ECO:0000313" key="3">
    <source>
        <dbReference type="EMBL" id="KAL3696529.1"/>
    </source>
</evidence>
<dbReference type="PROSITE" id="PS50076">
    <property type="entry name" value="DNAJ_2"/>
    <property type="match status" value="1"/>
</dbReference>
<dbReference type="InterPro" id="IPR001623">
    <property type="entry name" value="DnaJ_domain"/>
</dbReference>